<keyword evidence="5 7" id="KW-1133">Transmembrane helix</keyword>
<evidence type="ECO:0000256" key="3">
    <source>
        <dbReference type="ARBA" id="ARBA00022692"/>
    </source>
</evidence>
<gene>
    <name evidence="8" type="ORF">PPRIM_AZ9-3.1.T1520136</name>
</gene>
<dbReference type="EMBL" id="CAJJDM010000157">
    <property type="protein sequence ID" value="CAD8112777.1"/>
    <property type="molecule type" value="Genomic_DNA"/>
</dbReference>
<feature type="transmembrane region" description="Helical" evidence="7">
    <location>
        <begin position="101"/>
        <end position="128"/>
    </location>
</feature>
<protein>
    <recommendedName>
        <fullName evidence="2">Transmembrane protein 107</fullName>
    </recommendedName>
</protein>
<evidence type="ECO:0000256" key="1">
    <source>
        <dbReference type="ARBA" id="ARBA00004141"/>
    </source>
</evidence>
<dbReference type="GO" id="GO:1905515">
    <property type="term" value="P:non-motile cilium assembly"/>
    <property type="evidence" value="ECO:0007669"/>
    <property type="project" value="TreeGrafter"/>
</dbReference>
<dbReference type="GO" id="GO:1904491">
    <property type="term" value="P:protein localization to ciliary transition zone"/>
    <property type="evidence" value="ECO:0007669"/>
    <property type="project" value="TreeGrafter"/>
</dbReference>
<sequence length="137" mass="15524">MSAAEILVPAKFVSQMVQLIITSVIYQSQYENLLNFPNDQLAESSLQAGVTLSVIFLAVEMIILATGWTMNFEKTMLIQILLHSLGSVILAWFILDSWDYNYIWAIFSLFCLLPLLLECSTIANAILFRRSIIRTKS</sequence>
<organism evidence="8 9">
    <name type="scientific">Paramecium primaurelia</name>
    <dbReference type="NCBI Taxonomy" id="5886"/>
    <lineage>
        <taxon>Eukaryota</taxon>
        <taxon>Sar</taxon>
        <taxon>Alveolata</taxon>
        <taxon>Ciliophora</taxon>
        <taxon>Intramacronucleata</taxon>
        <taxon>Oligohymenophorea</taxon>
        <taxon>Peniculida</taxon>
        <taxon>Parameciidae</taxon>
        <taxon>Paramecium</taxon>
    </lineage>
</organism>
<keyword evidence="3 7" id="KW-0812">Transmembrane</keyword>
<keyword evidence="4" id="KW-0970">Cilium biogenesis/degradation</keyword>
<dbReference type="PANTHER" id="PTHR34341">
    <property type="entry name" value="TRANSMEMBRANE PROTEIN 107"/>
    <property type="match status" value="1"/>
</dbReference>
<feature type="transmembrane region" description="Helical" evidence="7">
    <location>
        <begin position="7"/>
        <end position="26"/>
    </location>
</feature>
<dbReference type="AlphaFoldDB" id="A0A8S1QCW1"/>
<evidence type="ECO:0000313" key="8">
    <source>
        <dbReference type="EMBL" id="CAD8112777.1"/>
    </source>
</evidence>
<dbReference type="GO" id="GO:0016020">
    <property type="term" value="C:membrane"/>
    <property type="evidence" value="ECO:0007669"/>
    <property type="project" value="UniProtKB-SubCell"/>
</dbReference>
<name>A0A8S1QCW1_PARPR</name>
<keyword evidence="6 7" id="KW-0472">Membrane</keyword>
<dbReference type="InterPro" id="IPR029248">
    <property type="entry name" value="TMEM107"/>
</dbReference>
<evidence type="ECO:0000313" key="9">
    <source>
        <dbReference type="Proteomes" id="UP000688137"/>
    </source>
</evidence>
<dbReference type="GO" id="GO:0036038">
    <property type="term" value="C:MKS complex"/>
    <property type="evidence" value="ECO:0007669"/>
    <property type="project" value="TreeGrafter"/>
</dbReference>
<feature type="transmembrane region" description="Helical" evidence="7">
    <location>
        <begin position="46"/>
        <end position="65"/>
    </location>
</feature>
<dbReference type="PANTHER" id="PTHR34341:SF1">
    <property type="entry name" value="TRANSMEMBRANE PROTEIN 107"/>
    <property type="match status" value="1"/>
</dbReference>
<dbReference type="Proteomes" id="UP000688137">
    <property type="component" value="Unassembled WGS sequence"/>
</dbReference>
<comment type="subcellular location">
    <subcellularLocation>
        <location evidence="1">Membrane</location>
        <topology evidence="1">Multi-pass membrane protein</topology>
    </subcellularLocation>
</comment>
<proteinExistence type="predicted"/>
<dbReference type="Pfam" id="PF14995">
    <property type="entry name" value="TMEM107"/>
    <property type="match status" value="1"/>
</dbReference>
<feature type="transmembrane region" description="Helical" evidence="7">
    <location>
        <begin position="77"/>
        <end position="95"/>
    </location>
</feature>
<keyword evidence="9" id="KW-1185">Reference proteome</keyword>
<accession>A0A8S1QCW1</accession>
<evidence type="ECO:0000256" key="4">
    <source>
        <dbReference type="ARBA" id="ARBA00022794"/>
    </source>
</evidence>
<evidence type="ECO:0000256" key="6">
    <source>
        <dbReference type="ARBA" id="ARBA00023136"/>
    </source>
</evidence>
<reference evidence="8" key="1">
    <citation type="submission" date="2021-01" db="EMBL/GenBank/DDBJ databases">
        <authorList>
            <consortium name="Genoscope - CEA"/>
            <person name="William W."/>
        </authorList>
    </citation>
    <scope>NUCLEOTIDE SEQUENCE</scope>
</reference>
<evidence type="ECO:0000256" key="7">
    <source>
        <dbReference type="SAM" id="Phobius"/>
    </source>
</evidence>
<dbReference type="OMA" id="AWFILDS"/>
<evidence type="ECO:0000256" key="2">
    <source>
        <dbReference type="ARBA" id="ARBA00015652"/>
    </source>
</evidence>
<evidence type="ECO:0000256" key="5">
    <source>
        <dbReference type="ARBA" id="ARBA00022989"/>
    </source>
</evidence>
<comment type="caution">
    <text evidence="8">The sequence shown here is derived from an EMBL/GenBank/DDBJ whole genome shotgun (WGS) entry which is preliminary data.</text>
</comment>